<evidence type="ECO:0000256" key="6">
    <source>
        <dbReference type="ARBA" id="ARBA00023157"/>
    </source>
</evidence>
<feature type="transmembrane region" description="Helical" evidence="7">
    <location>
        <begin position="125"/>
        <end position="143"/>
    </location>
</feature>
<evidence type="ECO:0000256" key="5">
    <source>
        <dbReference type="ARBA" id="ARBA00023002"/>
    </source>
</evidence>
<evidence type="ECO:0000256" key="7">
    <source>
        <dbReference type="SAM" id="Phobius"/>
    </source>
</evidence>
<evidence type="ECO:0000313" key="9">
    <source>
        <dbReference type="EMBL" id="QHT32676.1"/>
    </source>
</evidence>
<name>A0A6C0EU18_9ZZZZ</name>
<dbReference type="SUPFAM" id="SSF69000">
    <property type="entry name" value="FAD-dependent thiol oxidase"/>
    <property type="match status" value="1"/>
</dbReference>
<reference evidence="9" key="1">
    <citation type="journal article" date="2020" name="Nature">
        <title>Giant virus diversity and host interactions through global metagenomics.</title>
        <authorList>
            <person name="Schulz F."/>
            <person name="Roux S."/>
            <person name="Paez-Espino D."/>
            <person name="Jungbluth S."/>
            <person name="Walsh D.A."/>
            <person name="Denef V.J."/>
            <person name="McMahon K.D."/>
            <person name="Konstantinidis K.T."/>
            <person name="Eloe-Fadrosh E.A."/>
            <person name="Kyrpides N.C."/>
            <person name="Woyke T."/>
        </authorList>
    </citation>
    <scope>NUCLEOTIDE SEQUENCE</scope>
    <source>
        <strain evidence="9">GVMAG-M-3300009161-30</strain>
    </source>
</reference>
<comment type="cofactor">
    <cofactor evidence="1">
        <name>FAD</name>
        <dbReference type="ChEBI" id="CHEBI:57692"/>
    </cofactor>
</comment>
<dbReference type="Pfam" id="PF04777">
    <property type="entry name" value="Evr1_Alr"/>
    <property type="match status" value="1"/>
</dbReference>
<keyword evidence="5" id="KW-0560">Oxidoreductase</keyword>
<keyword evidence="7" id="KW-1133">Transmembrane helix</keyword>
<feature type="transmembrane region" description="Helical" evidence="7">
    <location>
        <begin position="12"/>
        <end position="30"/>
    </location>
</feature>
<dbReference type="InterPro" id="IPR039799">
    <property type="entry name" value="ALR/ERV"/>
</dbReference>
<feature type="domain" description="ERV/ALR sulfhydryl oxidase" evidence="8">
    <location>
        <begin position="2"/>
        <end position="104"/>
    </location>
</feature>
<organism evidence="9">
    <name type="scientific">viral metagenome</name>
    <dbReference type="NCBI Taxonomy" id="1070528"/>
    <lineage>
        <taxon>unclassified sequences</taxon>
        <taxon>metagenomes</taxon>
        <taxon>organismal metagenomes</taxon>
    </lineage>
</organism>
<evidence type="ECO:0000256" key="2">
    <source>
        <dbReference type="ARBA" id="ARBA00012512"/>
    </source>
</evidence>
<dbReference type="Gene3D" id="1.20.120.310">
    <property type="entry name" value="ERV/ALR sulfhydryl oxidase domain"/>
    <property type="match status" value="1"/>
</dbReference>
<dbReference type="GO" id="GO:0016971">
    <property type="term" value="F:flavin-dependent sulfhydryl oxidase activity"/>
    <property type="evidence" value="ECO:0007669"/>
    <property type="project" value="InterPro"/>
</dbReference>
<accession>A0A6C0EU18</accession>
<evidence type="ECO:0000259" key="8">
    <source>
        <dbReference type="PROSITE" id="PS51324"/>
    </source>
</evidence>
<protein>
    <recommendedName>
        <fullName evidence="2">thiol oxidase</fullName>
        <ecNumber evidence="2">1.8.3.2</ecNumber>
    </recommendedName>
</protein>
<dbReference type="PANTHER" id="PTHR12645:SF0">
    <property type="entry name" value="FAD-LINKED SULFHYDRYL OXIDASE ALR"/>
    <property type="match status" value="1"/>
</dbReference>
<dbReference type="GO" id="GO:0005739">
    <property type="term" value="C:mitochondrion"/>
    <property type="evidence" value="ECO:0007669"/>
    <property type="project" value="TreeGrafter"/>
</dbReference>
<dbReference type="PANTHER" id="PTHR12645">
    <property type="entry name" value="ALR/ERV"/>
    <property type="match status" value="1"/>
</dbReference>
<dbReference type="AlphaFoldDB" id="A0A6C0EU18"/>
<sequence>MVLLDPKVWGPHYWFFLHTIVISYPMRPNAVTKKKYYEFIQNMPLFIPNEQIATNFERLLDKYPVTPYLDTRDSFIRWMHHMHNKINEQLEKPKITLAKFYEEYYDQYKPTEVKFKEYYKMRARLIYLAIIVIFAAAIAYMYHM</sequence>
<dbReference type="GO" id="GO:0050660">
    <property type="term" value="F:flavin adenine dinucleotide binding"/>
    <property type="evidence" value="ECO:0007669"/>
    <property type="project" value="TreeGrafter"/>
</dbReference>
<keyword evidence="7" id="KW-0812">Transmembrane</keyword>
<evidence type="ECO:0000256" key="3">
    <source>
        <dbReference type="ARBA" id="ARBA00022630"/>
    </source>
</evidence>
<keyword evidence="3" id="KW-0285">Flavoprotein</keyword>
<proteinExistence type="predicted"/>
<dbReference type="PROSITE" id="PS51324">
    <property type="entry name" value="ERV_ALR"/>
    <property type="match status" value="1"/>
</dbReference>
<evidence type="ECO:0000256" key="4">
    <source>
        <dbReference type="ARBA" id="ARBA00022827"/>
    </source>
</evidence>
<keyword evidence="6" id="KW-1015">Disulfide bond</keyword>
<evidence type="ECO:0000256" key="1">
    <source>
        <dbReference type="ARBA" id="ARBA00001974"/>
    </source>
</evidence>
<dbReference type="InterPro" id="IPR017905">
    <property type="entry name" value="ERV/ALR_sulphydryl_oxidase"/>
</dbReference>
<dbReference type="EC" id="1.8.3.2" evidence="2"/>
<keyword evidence="7" id="KW-0472">Membrane</keyword>
<dbReference type="EMBL" id="MN738946">
    <property type="protein sequence ID" value="QHT32676.1"/>
    <property type="molecule type" value="Genomic_DNA"/>
</dbReference>
<keyword evidence="4" id="KW-0274">FAD</keyword>
<dbReference type="InterPro" id="IPR036774">
    <property type="entry name" value="ERV/ALR_sulphydryl_oxid_sf"/>
</dbReference>